<comment type="caution">
    <text evidence="1">The sequence shown here is derived from an EMBL/GenBank/DDBJ whole genome shotgun (WGS) entry which is preliminary data.</text>
</comment>
<evidence type="ECO:0000313" key="1">
    <source>
        <dbReference type="EMBL" id="NMB91516.1"/>
    </source>
</evidence>
<reference evidence="1 2" key="1">
    <citation type="journal article" date="2020" name="Biotechnol. Biofuels">
        <title>New insights from the biogas microbiome by comprehensive genome-resolved metagenomics of nearly 1600 species originating from multiple anaerobic digesters.</title>
        <authorList>
            <person name="Campanaro S."/>
            <person name="Treu L."/>
            <person name="Rodriguez-R L.M."/>
            <person name="Kovalovszki A."/>
            <person name="Ziels R.M."/>
            <person name="Maus I."/>
            <person name="Zhu X."/>
            <person name="Kougias P.G."/>
            <person name="Basile A."/>
            <person name="Luo G."/>
            <person name="Schluter A."/>
            <person name="Konstantinidis K.T."/>
            <person name="Angelidaki I."/>
        </authorList>
    </citation>
    <scope>NUCLEOTIDE SEQUENCE [LARGE SCALE GENOMIC DNA]</scope>
    <source>
        <strain evidence="1">AS27yjCOA_202</strain>
    </source>
</reference>
<dbReference type="Proteomes" id="UP000590542">
    <property type="component" value="Unassembled WGS sequence"/>
</dbReference>
<dbReference type="AlphaFoldDB" id="A0A7X9E6Q5"/>
<proteinExistence type="predicted"/>
<gene>
    <name evidence="1" type="ORF">GYA37_01550</name>
</gene>
<protein>
    <submittedName>
        <fullName evidence="1">Uncharacterized protein</fullName>
    </submittedName>
</protein>
<accession>A0A7X9E6Q5</accession>
<dbReference type="EMBL" id="JAAZNV010000006">
    <property type="protein sequence ID" value="NMB91516.1"/>
    <property type="molecule type" value="Genomic_DNA"/>
</dbReference>
<sequence length="127" mass="14106">MPFPIVFGIPEGTSKETLSELRKGIVSSIVTTMEVPTNWVHPLFVSDLLGEEPKEETEGSNTIYVRLDTAMLHGKTDADDLAVLITSDLAHVVQQTFGGKYEVEVFIGDLNIKWRTLLKPNMKSTET</sequence>
<organism evidence="1 2">
    <name type="scientific">candidate division WWE3 bacterium</name>
    <dbReference type="NCBI Taxonomy" id="2053526"/>
    <lineage>
        <taxon>Bacteria</taxon>
        <taxon>Katanobacteria</taxon>
    </lineage>
</organism>
<evidence type="ECO:0000313" key="2">
    <source>
        <dbReference type="Proteomes" id="UP000590542"/>
    </source>
</evidence>
<name>A0A7X9E6Q5_UNCKA</name>